<keyword evidence="3 7" id="KW-0732">Signal</keyword>
<comment type="similarity">
    <text evidence="1">Belongs to the alpha-defensin family.</text>
</comment>
<keyword evidence="9" id="KW-1185">Reference proteome</keyword>
<feature type="domain" description="Alpha-defensin N-terminal" evidence="8">
    <location>
        <begin position="1"/>
        <end position="51"/>
    </location>
</feature>
<organism evidence="9 10">
    <name type="scientific">Equus przewalskii</name>
    <name type="common">Przewalski's horse</name>
    <name type="synonym">Equus caballus przewalskii</name>
    <dbReference type="NCBI Taxonomy" id="9798"/>
    <lineage>
        <taxon>Eukaryota</taxon>
        <taxon>Metazoa</taxon>
        <taxon>Chordata</taxon>
        <taxon>Craniata</taxon>
        <taxon>Vertebrata</taxon>
        <taxon>Euteleostomi</taxon>
        <taxon>Mammalia</taxon>
        <taxon>Eutheria</taxon>
        <taxon>Laurasiatheria</taxon>
        <taxon>Perissodactyla</taxon>
        <taxon>Equidae</taxon>
        <taxon>Equus</taxon>
    </lineage>
</organism>
<evidence type="ECO:0000256" key="6">
    <source>
        <dbReference type="SAM" id="MobiDB-lite"/>
    </source>
</evidence>
<proteinExistence type="inferred from homology"/>
<keyword evidence="5" id="KW-0044">Antibiotic</keyword>
<dbReference type="PANTHER" id="PTHR11876:SF28">
    <property type="entry name" value="ALPHA-DEFENSIN 1"/>
    <property type="match status" value="1"/>
</dbReference>
<reference evidence="10" key="1">
    <citation type="submission" date="2025-08" db="UniProtKB">
        <authorList>
            <consortium name="RefSeq"/>
        </authorList>
    </citation>
    <scope>IDENTIFICATION</scope>
    <source>
        <tissue evidence="10">Blood</tissue>
    </source>
</reference>
<dbReference type="InterPro" id="IPR016327">
    <property type="entry name" value="Alpha-defensin"/>
</dbReference>
<evidence type="ECO:0000313" key="9">
    <source>
        <dbReference type="Proteomes" id="UP001652662"/>
    </source>
</evidence>
<evidence type="ECO:0000259" key="8">
    <source>
        <dbReference type="SMART" id="SM01418"/>
    </source>
</evidence>
<protein>
    <submittedName>
        <fullName evidence="10">Alpha-defensin 1-like</fullName>
    </submittedName>
</protein>
<keyword evidence="4" id="KW-0211">Defensin</keyword>
<evidence type="ECO:0000256" key="4">
    <source>
        <dbReference type="ARBA" id="ARBA00022940"/>
    </source>
</evidence>
<dbReference type="InterPro" id="IPR002366">
    <property type="entry name" value="Alpha-defensin_N"/>
</dbReference>
<dbReference type="PANTHER" id="PTHR11876">
    <property type="entry name" value="ALPHA-DEFENSIN 1"/>
    <property type="match status" value="1"/>
</dbReference>
<dbReference type="RefSeq" id="XP_008527861.2">
    <property type="nucleotide sequence ID" value="XM_008529639.2"/>
</dbReference>
<evidence type="ECO:0000313" key="10">
    <source>
        <dbReference type="RefSeq" id="XP_008527861.2"/>
    </source>
</evidence>
<evidence type="ECO:0000256" key="3">
    <source>
        <dbReference type="ARBA" id="ARBA00022729"/>
    </source>
</evidence>
<feature type="chain" id="PRO_5046766609" evidence="7">
    <location>
        <begin position="20"/>
        <end position="118"/>
    </location>
</feature>
<dbReference type="GeneID" id="103557224"/>
<accession>A0ABM2F386</accession>
<feature type="signal peptide" evidence="7">
    <location>
        <begin position="1"/>
        <end position="19"/>
    </location>
</feature>
<evidence type="ECO:0000256" key="2">
    <source>
        <dbReference type="ARBA" id="ARBA00022529"/>
    </source>
</evidence>
<dbReference type="SMART" id="SM01418">
    <property type="entry name" value="Defensin_propep"/>
    <property type="match status" value="1"/>
</dbReference>
<evidence type="ECO:0000256" key="7">
    <source>
        <dbReference type="SAM" id="SignalP"/>
    </source>
</evidence>
<sequence length="118" mass="12774">MRTLALLAALLLLAFHAQAEPLGEKDDQVPAQDQPGADVQGMTISFEGDERSTRDAAGSRPDLMSHCGPSCQRPSQPQGIFNKGPLKRVCCRPPLRPFIPRPPPPPPPPFPRPPPRLG</sequence>
<evidence type="ECO:0000256" key="1">
    <source>
        <dbReference type="ARBA" id="ARBA00006519"/>
    </source>
</evidence>
<feature type="region of interest" description="Disordered" evidence="6">
    <location>
        <begin position="22"/>
        <end position="118"/>
    </location>
</feature>
<name>A0ABM2F386_EQUPR</name>
<dbReference type="Proteomes" id="UP001652662">
    <property type="component" value="Chromosome 28"/>
</dbReference>
<feature type="compositionally biased region" description="Pro residues" evidence="6">
    <location>
        <begin position="94"/>
        <end position="118"/>
    </location>
</feature>
<keyword evidence="2" id="KW-0929">Antimicrobial</keyword>
<gene>
    <name evidence="10" type="primary">LOC103557224</name>
</gene>
<evidence type="ECO:0000256" key="5">
    <source>
        <dbReference type="ARBA" id="ARBA00023022"/>
    </source>
</evidence>
<dbReference type="Pfam" id="PF00879">
    <property type="entry name" value="Defensin_propep"/>
    <property type="match status" value="1"/>
</dbReference>